<organism evidence="1">
    <name type="scientific">marine metagenome</name>
    <dbReference type="NCBI Taxonomy" id="408172"/>
    <lineage>
        <taxon>unclassified sequences</taxon>
        <taxon>metagenomes</taxon>
        <taxon>ecological metagenomes</taxon>
    </lineage>
</organism>
<gene>
    <name evidence="1" type="ORF">METZ01_LOCUS499163</name>
</gene>
<protein>
    <submittedName>
        <fullName evidence="1">Uncharacterized protein</fullName>
    </submittedName>
</protein>
<reference evidence="1" key="1">
    <citation type="submission" date="2018-05" db="EMBL/GenBank/DDBJ databases">
        <authorList>
            <person name="Lanie J.A."/>
            <person name="Ng W.-L."/>
            <person name="Kazmierczak K.M."/>
            <person name="Andrzejewski T.M."/>
            <person name="Davidsen T.M."/>
            <person name="Wayne K.J."/>
            <person name="Tettelin H."/>
            <person name="Glass J.I."/>
            <person name="Rusch D."/>
            <person name="Podicherti R."/>
            <person name="Tsui H.-C.T."/>
            <person name="Winkler M.E."/>
        </authorList>
    </citation>
    <scope>NUCLEOTIDE SEQUENCE</scope>
</reference>
<dbReference type="AlphaFoldDB" id="A0A383DPR6"/>
<evidence type="ECO:0000313" key="1">
    <source>
        <dbReference type="EMBL" id="SVE46309.1"/>
    </source>
</evidence>
<dbReference type="EMBL" id="UINC01219027">
    <property type="protein sequence ID" value="SVE46309.1"/>
    <property type="molecule type" value="Genomic_DNA"/>
</dbReference>
<name>A0A383DPR6_9ZZZZ</name>
<accession>A0A383DPR6</accession>
<feature type="non-terminal residue" evidence="1">
    <location>
        <position position="128"/>
    </location>
</feature>
<feature type="non-terminal residue" evidence="1">
    <location>
        <position position="1"/>
    </location>
</feature>
<proteinExistence type="predicted"/>
<sequence>VIKCQECGQTGKMEFNSNNDPSSDFMMWPSHTNKEGLNIYVFFCFSCGTFNEAAPNLPNSREEFEYFRHYALEESMLKKWCYENNVPVDLTERMVKVKAWGKGQFAATWIPTAKEQRIIALVTTIVLV</sequence>